<proteinExistence type="predicted"/>
<dbReference type="InterPro" id="IPR010791">
    <property type="entry name" value="AttH_dom"/>
</dbReference>
<dbReference type="Pfam" id="PF07143">
    <property type="entry name" value="CrtC"/>
    <property type="match status" value="1"/>
</dbReference>
<dbReference type="SUPFAM" id="SSF159245">
    <property type="entry name" value="AttH-like"/>
    <property type="match status" value="1"/>
</dbReference>
<reference evidence="2 3" key="1">
    <citation type="submission" date="2019-03" db="EMBL/GenBank/DDBJ databases">
        <title>Novel transposon Tn6433 accelerates the dissemination of tet(E) in Aeromonas from aerobic biofilm under oxytetracycline stress.</title>
        <authorList>
            <person name="Shi Y."/>
            <person name="Tian Z."/>
            <person name="Zhang Y."/>
            <person name="Zhang H."/>
            <person name="Yang M."/>
        </authorList>
    </citation>
    <scope>NUCLEOTIDE SEQUENCE [LARGE SCALE GENOMIC DNA]</scope>
    <source>
        <strain evidence="2 3">R50-22</strain>
    </source>
</reference>
<evidence type="ECO:0000313" key="2">
    <source>
        <dbReference type="EMBL" id="QJT39933.1"/>
    </source>
</evidence>
<dbReference type="PANTHER" id="PTHR38591">
    <property type="entry name" value="HYDROLASE"/>
    <property type="match status" value="1"/>
</dbReference>
<accession>A0ABX6NU70</accession>
<dbReference type="Proteomes" id="UP000502657">
    <property type="component" value="Chromosome"/>
</dbReference>
<gene>
    <name evidence="2" type="ORF">E4188_16470</name>
</gene>
<sequence>MKYRLPHWLGHGLTLPLTTSLSPLLIQRREAHRAAANHPLSLRERARVRGILSSLRTLWLAALLIPLIAMSGNAQASDLGSILGGGSDHFKKALPGQPIRLPADHGAHLDYRSEWWYLTGNLKDEQGRDYGMQWTLFRQGIEQQITSDNPWLSPQLWLAQFAITDLSKGSHRQDERTSRQGPGLAGASGGEYWLREWRLASEGESLFPATLKVQSKMGELNLKVSAAKPVVLQGKAGYSEKSPGNASFYYSYPRLTLTGTLTLDGETRTVTGQGWFDHEWSSSVLAQWQSGWDWFSLQLADGRELMLFRLRTKAGRANPENKPENRYGILIERDGSSRVLSPESIVLTPGKTWRGPKGQPYPVEWQLKAGDLNLVIKARQPNQAMTGRFDYWEGAVTVEGDAKGVGYLEMTGY</sequence>
<dbReference type="EMBL" id="CP038448">
    <property type="protein sequence ID" value="QJT39933.1"/>
    <property type="molecule type" value="Genomic_DNA"/>
</dbReference>
<dbReference type="PANTHER" id="PTHR38591:SF1">
    <property type="entry name" value="BLL1000 PROTEIN"/>
    <property type="match status" value="1"/>
</dbReference>
<dbReference type="Pfam" id="PF17186">
    <property type="entry name" value="Lipocalin_9"/>
    <property type="match status" value="1"/>
</dbReference>
<dbReference type="InterPro" id="IPR023374">
    <property type="entry name" value="AttH-like_dom_sf"/>
</dbReference>
<feature type="domain" description="AttH" evidence="1">
    <location>
        <begin position="114"/>
        <end position="282"/>
    </location>
</feature>
<organism evidence="2 3">
    <name type="scientific">Aeromonas media</name>
    <dbReference type="NCBI Taxonomy" id="651"/>
    <lineage>
        <taxon>Bacteria</taxon>
        <taxon>Pseudomonadati</taxon>
        <taxon>Pseudomonadota</taxon>
        <taxon>Gammaproteobacteria</taxon>
        <taxon>Aeromonadales</taxon>
        <taxon>Aeromonadaceae</taxon>
        <taxon>Aeromonas</taxon>
    </lineage>
</organism>
<keyword evidence="3" id="KW-1185">Reference proteome</keyword>
<evidence type="ECO:0000259" key="1">
    <source>
        <dbReference type="Pfam" id="PF07143"/>
    </source>
</evidence>
<protein>
    <submittedName>
        <fullName evidence="2">Carotenoid 1,2-hydratase</fullName>
    </submittedName>
</protein>
<evidence type="ECO:0000313" key="3">
    <source>
        <dbReference type="Proteomes" id="UP000502657"/>
    </source>
</evidence>
<dbReference type="Gene3D" id="2.40.370.10">
    <property type="entry name" value="AttH-like domain"/>
    <property type="match status" value="2"/>
</dbReference>
<name>A0ABX6NU70_AERME</name>